<evidence type="ECO:0000313" key="3">
    <source>
        <dbReference type="Proteomes" id="UP000789759"/>
    </source>
</evidence>
<protein>
    <submittedName>
        <fullName evidence="2">13883_t:CDS:1</fullName>
    </submittedName>
</protein>
<dbReference type="AlphaFoldDB" id="A0A9N9KBA1"/>
<comment type="caution">
    <text evidence="2">The sequence shown here is derived from an EMBL/GenBank/DDBJ whole genome shotgun (WGS) entry which is preliminary data.</text>
</comment>
<feature type="domain" description="Retrotransposon gag" evidence="1">
    <location>
        <begin position="85"/>
        <end position="144"/>
    </location>
</feature>
<dbReference type="InterPro" id="IPR005162">
    <property type="entry name" value="Retrotrans_gag_dom"/>
</dbReference>
<dbReference type="Gene3D" id="2.40.70.10">
    <property type="entry name" value="Acid Proteases"/>
    <property type="match status" value="1"/>
</dbReference>
<feature type="non-terminal residue" evidence="2">
    <location>
        <position position="358"/>
    </location>
</feature>
<dbReference type="OrthoDB" id="2439367at2759"/>
<dbReference type="InterPro" id="IPR021109">
    <property type="entry name" value="Peptidase_aspartic_dom_sf"/>
</dbReference>
<feature type="non-terminal residue" evidence="2">
    <location>
        <position position="1"/>
    </location>
</feature>
<evidence type="ECO:0000259" key="1">
    <source>
        <dbReference type="Pfam" id="PF03732"/>
    </source>
</evidence>
<dbReference type="EMBL" id="CAJVQA010045547">
    <property type="protein sequence ID" value="CAG8817493.1"/>
    <property type="molecule type" value="Genomic_DNA"/>
</dbReference>
<gene>
    <name evidence="2" type="ORF">CPELLU_LOCUS19349</name>
</gene>
<dbReference type="CDD" id="cd00303">
    <property type="entry name" value="retropepsin_like"/>
    <property type="match status" value="1"/>
</dbReference>
<organism evidence="2 3">
    <name type="scientific">Cetraspora pellucida</name>
    <dbReference type="NCBI Taxonomy" id="1433469"/>
    <lineage>
        <taxon>Eukaryota</taxon>
        <taxon>Fungi</taxon>
        <taxon>Fungi incertae sedis</taxon>
        <taxon>Mucoromycota</taxon>
        <taxon>Glomeromycotina</taxon>
        <taxon>Glomeromycetes</taxon>
        <taxon>Diversisporales</taxon>
        <taxon>Gigasporaceae</taxon>
        <taxon>Cetraspora</taxon>
    </lineage>
</organism>
<proteinExistence type="predicted"/>
<dbReference type="Proteomes" id="UP000789759">
    <property type="component" value="Unassembled WGS sequence"/>
</dbReference>
<dbReference type="Pfam" id="PF03732">
    <property type="entry name" value="Retrotrans_gag"/>
    <property type="match status" value="1"/>
</dbReference>
<keyword evidence="3" id="KW-1185">Reference proteome</keyword>
<evidence type="ECO:0000313" key="2">
    <source>
        <dbReference type="EMBL" id="CAG8817493.1"/>
    </source>
</evidence>
<sequence>QINQYLASSTQQTNTYLQTLSMGTTTGTGDQNATPLRGLTVQLLVFSSRDGENVLTWLLQVDLLFKARKVDDDERLQYVIIRLQDAALQWYLNQVQADESYQPFANLKQTTTVQEYVSRFRNILGQIDGMHKADKVMYFTEGLKGATKAEVNYHTPENLDDAIKLAASYNSAIKHGGSYSSQSKGQAPTSMELDRVESGNPIKFRPIKEKNKGSKTIENAEPKVAETTNVEKNEEHKRLNRESLLKVKGEIQGKRALILIDCGASKDFINLNFVEKLQLEMDEKEVDNTTVELADGSLHTLAEASEQNDTKACQSILVTRNQFVKNTKSTAELYAILLSNITNKKPVIDQIPEFLKDL</sequence>
<accession>A0A9N9KBA1</accession>
<reference evidence="2" key="1">
    <citation type="submission" date="2021-06" db="EMBL/GenBank/DDBJ databases">
        <authorList>
            <person name="Kallberg Y."/>
            <person name="Tangrot J."/>
            <person name="Rosling A."/>
        </authorList>
    </citation>
    <scope>NUCLEOTIDE SEQUENCE</scope>
    <source>
        <strain evidence="2">FL966</strain>
    </source>
</reference>
<name>A0A9N9KBA1_9GLOM</name>